<comment type="function">
    <text evidence="10">Acts as a component of the essential kinetochore-associated NDC80 complex, which is required for chromosome segregation and spindle checkpoint activity.</text>
</comment>
<dbReference type="EMBL" id="GL870881">
    <property type="protein sequence ID" value="EIJ87722.1"/>
    <property type="molecule type" value="Genomic_DNA"/>
</dbReference>
<dbReference type="InParanoid" id="I3EES5"/>
<accession>I3EES5</accession>
<dbReference type="InterPro" id="IPR038273">
    <property type="entry name" value="Ndc80_sf"/>
</dbReference>
<dbReference type="AlphaFoldDB" id="I3EES5"/>
<sequence>MRRATMAGMPARNSLSSEISRLTLSEDPRRKQRNPREKTHQEENINIIINFLSSTEYDRPFSHALLSNPSSKDFQSIFRHIQSFIDPTAEFTKRIEDEAPLFLRAIKYPYISEINRSQLIAITPHTWPVLLSMLGWLVKTVNSVYELMDVPSIEEESKSIFYEFLYKEYSNYMEEGTAMIWKRQ</sequence>
<keyword evidence="14" id="KW-1185">Reference proteome</keyword>
<evidence type="ECO:0000313" key="13">
    <source>
        <dbReference type="EMBL" id="EIJ87722.1"/>
    </source>
</evidence>
<dbReference type="PANTHER" id="PTHR10643">
    <property type="entry name" value="KINETOCHORE PROTEIN NDC80"/>
    <property type="match status" value="1"/>
</dbReference>
<feature type="compositionally biased region" description="Polar residues" evidence="11">
    <location>
        <begin position="13"/>
        <end position="23"/>
    </location>
</feature>
<evidence type="ECO:0000256" key="4">
    <source>
        <dbReference type="ARBA" id="ARBA00022776"/>
    </source>
</evidence>
<keyword evidence="7 10" id="KW-0539">Nucleus</keyword>
<dbReference type="VEuPathDB" id="MicrosporidiaDB:NEQG_02269"/>
<dbReference type="GO" id="GO:0051301">
    <property type="term" value="P:cell division"/>
    <property type="evidence" value="ECO:0007669"/>
    <property type="project" value="UniProtKB-UniRule"/>
</dbReference>
<evidence type="ECO:0000256" key="3">
    <source>
        <dbReference type="ARBA" id="ARBA00022618"/>
    </source>
</evidence>
<evidence type="ECO:0000313" key="14">
    <source>
        <dbReference type="Proteomes" id="UP000002872"/>
    </source>
</evidence>
<dbReference type="OrthoDB" id="7459479at2759"/>
<dbReference type="HOGENOM" id="CLU_1468578_0_0_1"/>
<dbReference type="STRING" id="935791.I3EES5"/>
<gene>
    <name evidence="13" type="ORF">NEQG_02269</name>
</gene>
<dbReference type="GO" id="GO:0005634">
    <property type="term" value="C:nucleus"/>
    <property type="evidence" value="ECO:0007669"/>
    <property type="project" value="UniProtKB-SubCell"/>
</dbReference>
<evidence type="ECO:0000256" key="9">
    <source>
        <dbReference type="ARBA" id="ARBA00023328"/>
    </source>
</evidence>
<keyword evidence="9 10" id="KW-0137">Centromere</keyword>
<evidence type="ECO:0000256" key="11">
    <source>
        <dbReference type="SAM" id="MobiDB-lite"/>
    </source>
</evidence>
<dbReference type="InterPro" id="IPR005550">
    <property type="entry name" value="Kinetochore_Ndc80"/>
</dbReference>
<evidence type="ECO:0000256" key="10">
    <source>
        <dbReference type="RuleBase" id="RU368072"/>
    </source>
</evidence>
<evidence type="ECO:0000256" key="1">
    <source>
        <dbReference type="ARBA" id="ARBA00007050"/>
    </source>
</evidence>
<evidence type="ECO:0000256" key="2">
    <source>
        <dbReference type="ARBA" id="ARBA00022454"/>
    </source>
</evidence>
<name>I3EES5_NEMP3</name>
<comment type="similarity">
    <text evidence="1 10">Belongs to the NDC80/HEC1 family.</text>
</comment>
<feature type="compositionally biased region" description="Basic and acidic residues" evidence="11">
    <location>
        <begin position="24"/>
        <end position="40"/>
    </location>
</feature>
<dbReference type="GO" id="GO:0051315">
    <property type="term" value="P:attachment of mitotic spindle microtubules to kinetochore"/>
    <property type="evidence" value="ECO:0007669"/>
    <property type="project" value="UniProtKB-UniRule"/>
</dbReference>
<keyword evidence="2 10" id="KW-0158">Chromosome</keyword>
<dbReference type="Pfam" id="PF03801">
    <property type="entry name" value="Ndc80_HEC"/>
    <property type="match status" value="1"/>
</dbReference>
<evidence type="ECO:0000259" key="12">
    <source>
        <dbReference type="Pfam" id="PF03801"/>
    </source>
</evidence>
<dbReference type="InterPro" id="IPR055260">
    <property type="entry name" value="Ndc80_CH"/>
</dbReference>
<keyword evidence="6" id="KW-0175">Coiled coil</keyword>
<feature type="region of interest" description="Disordered" evidence="11">
    <location>
        <begin position="1"/>
        <end position="40"/>
    </location>
</feature>
<keyword evidence="4 10" id="KW-0498">Mitosis</keyword>
<comment type="subunit">
    <text evidence="10">Component of the NDC80 complex.</text>
</comment>
<evidence type="ECO:0000256" key="8">
    <source>
        <dbReference type="ARBA" id="ARBA00023306"/>
    </source>
</evidence>
<dbReference type="OMA" id="FKFIVEF"/>
<proteinExistence type="inferred from homology"/>
<protein>
    <recommendedName>
        <fullName evidence="10">Kinetochore protein NDC80</fullName>
    </recommendedName>
</protein>
<dbReference type="Gene3D" id="1.10.418.30">
    <property type="entry name" value="Ncd80 complex, Ncd80 subunit"/>
    <property type="match status" value="1"/>
</dbReference>
<evidence type="ECO:0000256" key="6">
    <source>
        <dbReference type="ARBA" id="ARBA00023054"/>
    </source>
</evidence>
<organism evidence="13 14">
    <name type="scientific">Nematocida parisii (strain ERTm3)</name>
    <name type="common">Nematode killer fungus</name>
    <dbReference type="NCBI Taxonomy" id="935791"/>
    <lineage>
        <taxon>Eukaryota</taxon>
        <taxon>Fungi</taxon>
        <taxon>Fungi incertae sedis</taxon>
        <taxon>Microsporidia</taxon>
        <taxon>Nematocida</taxon>
    </lineage>
</organism>
<dbReference type="Proteomes" id="UP000002872">
    <property type="component" value="Unassembled WGS sequence"/>
</dbReference>
<reference evidence="13" key="1">
    <citation type="submission" date="2011-01" db="EMBL/GenBank/DDBJ databases">
        <title>The Genome Sequence of Nematocida parisii strain ERTm3.</title>
        <authorList>
            <consortium name="The Broad Institute Genome Sequencing Platform"/>
            <consortium name="The Broad Institute Genome Sequencing Center for Infectious Disease"/>
            <person name="Cuomo C."/>
            <person name="Troemel E."/>
            <person name="Young S.K."/>
            <person name="Zeng Q."/>
            <person name="Gargeya S."/>
            <person name="Fitzgerald M."/>
            <person name="Haas B."/>
            <person name="Abouelleil A."/>
            <person name="Alvarado L."/>
            <person name="Arachchi H.M."/>
            <person name="Berlin A."/>
            <person name="Chapman S.B."/>
            <person name="Gearin G."/>
            <person name="Goldberg J."/>
            <person name="Griggs A."/>
            <person name="Gujja S."/>
            <person name="Hansen M."/>
            <person name="Heiman D."/>
            <person name="Howarth C."/>
            <person name="Larimer J."/>
            <person name="Lui A."/>
            <person name="MacDonald P.J.P."/>
            <person name="McCowen C."/>
            <person name="Montmayeur A."/>
            <person name="Murphy C."/>
            <person name="Neiman D."/>
            <person name="Pearson M."/>
            <person name="Priest M."/>
            <person name="Roberts A."/>
            <person name="Saif S."/>
            <person name="Shea T."/>
            <person name="Sisk P."/>
            <person name="Stolte C."/>
            <person name="Sykes S."/>
            <person name="Wortman J."/>
            <person name="Nusbaum C."/>
            <person name="Birren B."/>
        </authorList>
    </citation>
    <scope>NUCLEOTIDE SEQUENCE</scope>
    <source>
        <strain evidence="13">ERTm3</strain>
    </source>
</reference>
<keyword evidence="3 10" id="KW-0132">Cell division</keyword>
<dbReference type="PANTHER" id="PTHR10643:SF2">
    <property type="entry name" value="KINETOCHORE PROTEIN NDC80 HOMOLOG"/>
    <property type="match status" value="1"/>
</dbReference>
<evidence type="ECO:0000256" key="5">
    <source>
        <dbReference type="ARBA" id="ARBA00022838"/>
    </source>
</evidence>
<comment type="subcellular location">
    <subcellularLocation>
        <location evidence="10">Chromosome</location>
        <location evidence="10">Centromere</location>
        <location evidence="10">Kinetochore</location>
    </subcellularLocation>
    <subcellularLocation>
        <location evidence="10">Nucleus</location>
    </subcellularLocation>
</comment>
<evidence type="ECO:0000256" key="7">
    <source>
        <dbReference type="ARBA" id="ARBA00023242"/>
    </source>
</evidence>
<dbReference type="GO" id="GO:0031262">
    <property type="term" value="C:Ndc80 complex"/>
    <property type="evidence" value="ECO:0007669"/>
    <property type="project" value="UniProtKB-UniRule"/>
</dbReference>
<keyword evidence="8 10" id="KW-0131">Cell cycle</keyword>
<feature type="domain" description="Kinetochore protein Ndc80 CH" evidence="12">
    <location>
        <begin position="15"/>
        <end position="143"/>
    </location>
</feature>
<keyword evidence="5 10" id="KW-0995">Kinetochore</keyword>